<dbReference type="Proteomes" id="UP001280581">
    <property type="component" value="Unassembled WGS sequence"/>
</dbReference>
<feature type="transmembrane region" description="Helical" evidence="3">
    <location>
        <begin position="50"/>
        <end position="71"/>
    </location>
</feature>
<keyword evidence="3" id="KW-0472">Membrane</keyword>
<organism evidence="4 5">
    <name type="scientific">Pseudopithomyces chartarum</name>
    <dbReference type="NCBI Taxonomy" id="1892770"/>
    <lineage>
        <taxon>Eukaryota</taxon>
        <taxon>Fungi</taxon>
        <taxon>Dikarya</taxon>
        <taxon>Ascomycota</taxon>
        <taxon>Pezizomycotina</taxon>
        <taxon>Dothideomycetes</taxon>
        <taxon>Pleosporomycetidae</taxon>
        <taxon>Pleosporales</taxon>
        <taxon>Massarineae</taxon>
        <taxon>Didymosphaeriaceae</taxon>
        <taxon>Pseudopithomyces</taxon>
    </lineage>
</organism>
<evidence type="ECO:0000256" key="3">
    <source>
        <dbReference type="SAM" id="Phobius"/>
    </source>
</evidence>
<name>A0AAN6M291_9PLEO</name>
<evidence type="ECO:0000313" key="5">
    <source>
        <dbReference type="Proteomes" id="UP001280581"/>
    </source>
</evidence>
<dbReference type="GO" id="GO:0043386">
    <property type="term" value="P:mycotoxin biosynthetic process"/>
    <property type="evidence" value="ECO:0007669"/>
    <property type="project" value="InterPro"/>
</dbReference>
<gene>
    <name evidence="4" type="ORF">GRF29_19g26591</name>
</gene>
<evidence type="ECO:0000256" key="1">
    <source>
        <dbReference type="ARBA" id="ARBA00004685"/>
    </source>
</evidence>
<evidence type="ECO:0008006" key="6">
    <source>
        <dbReference type="Google" id="ProtNLM"/>
    </source>
</evidence>
<dbReference type="Pfam" id="PF11807">
    <property type="entry name" value="UstYa"/>
    <property type="match status" value="1"/>
</dbReference>
<comment type="caution">
    <text evidence="4">The sequence shown here is derived from an EMBL/GenBank/DDBJ whole genome shotgun (WGS) entry which is preliminary data.</text>
</comment>
<dbReference type="EMBL" id="WVTA01000003">
    <property type="protein sequence ID" value="KAK3214408.1"/>
    <property type="molecule type" value="Genomic_DNA"/>
</dbReference>
<comment type="similarity">
    <text evidence="2">Belongs to the ustYa family.</text>
</comment>
<reference evidence="4 5" key="1">
    <citation type="submission" date="2021-02" db="EMBL/GenBank/DDBJ databases">
        <title>Genome assembly of Pseudopithomyces chartarum.</title>
        <authorList>
            <person name="Jauregui R."/>
            <person name="Singh J."/>
            <person name="Voisey C."/>
        </authorList>
    </citation>
    <scope>NUCLEOTIDE SEQUENCE [LARGE SCALE GENOMIC DNA]</scope>
    <source>
        <strain evidence="4 5">AGR01</strain>
    </source>
</reference>
<evidence type="ECO:0000313" key="4">
    <source>
        <dbReference type="EMBL" id="KAK3214408.1"/>
    </source>
</evidence>
<protein>
    <recommendedName>
        <fullName evidence="6">Cyclochlorotine biosynthesis protein O</fullName>
    </recommendedName>
</protein>
<dbReference type="PANTHER" id="PTHR33365">
    <property type="entry name" value="YALI0B05434P"/>
    <property type="match status" value="1"/>
</dbReference>
<keyword evidence="3" id="KW-1133">Transmembrane helix</keyword>
<keyword evidence="5" id="KW-1185">Reference proteome</keyword>
<comment type="pathway">
    <text evidence="1">Mycotoxin biosynthesis.</text>
</comment>
<proteinExistence type="inferred from homology"/>
<dbReference type="PANTHER" id="PTHR33365:SF4">
    <property type="entry name" value="CYCLOCHLOROTINE BIOSYNTHESIS PROTEIN O"/>
    <property type="match status" value="1"/>
</dbReference>
<dbReference type="AlphaFoldDB" id="A0AAN6M291"/>
<sequence>MPLKTLVGTFIDSYRDETVYSKVHDDDKVSESTETLLNSTQESPTRRSHYLITAGNIVLFLASLTLFILSYTRSVTDSECVKQLYTWSPAFEAIEYHEEDYTGVFRQSSEFRGKPTPEIDERWVKLWDYREFDVPESKWNLLNRTGDETIVRTAKGGGAALMWGMHQLHCLDWLRMWSYKDHYLERDGHLPDHFNISDNLIREHLDHCVDVLRQDMMCHIDVSPYFIVYDDRAPLGSTFDFSPHQKCRNYERVRQWNIDNLV</sequence>
<dbReference type="InterPro" id="IPR021765">
    <property type="entry name" value="UstYa-like"/>
</dbReference>
<evidence type="ECO:0000256" key="2">
    <source>
        <dbReference type="ARBA" id="ARBA00035112"/>
    </source>
</evidence>
<accession>A0AAN6M291</accession>
<keyword evidence="3" id="KW-0812">Transmembrane</keyword>